<dbReference type="KEGG" id="haad:MW046_17635"/>
<feature type="compositionally biased region" description="Polar residues" evidence="1">
    <location>
        <begin position="29"/>
        <end position="44"/>
    </location>
</feature>
<keyword evidence="2" id="KW-0614">Plasmid</keyword>
<gene>
    <name evidence="2" type="ORF">MW046_17635</name>
</gene>
<sequence length="226" mass="24339">MKRRQVLSGLAAGFALGPGCLKPFDSDGENASQPDSDGRTPTANESDRPTNTQTGTQNNSSSPTGSSSHGVLIDTTNLKTYTNDATSYSIKYPADWQLASTEPKTVRITDPDSMARMLIRVKDGVPSVVPRETIITTAIQQAKRRYSIDEVTRLDQREVTLPNGTPATLVKTRLRRSATDTVMRGTFIVAHVAETVYAAGVFVPEKAVTPSVDGAMTELVTSLTIH</sequence>
<geneLocation type="plasmid" evidence="2 3">
    <name>unnamed3</name>
</geneLocation>
<dbReference type="EMBL" id="CP096022">
    <property type="protein sequence ID" value="UPM45180.1"/>
    <property type="molecule type" value="Genomic_DNA"/>
</dbReference>
<reference evidence="2" key="1">
    <citation type="submission" date="2022-04" db="EMBL/GenBank/DDBJ databases">
        <title>Halocatena sp. nov., isolated from a salt lake.</title>
        <authorList>
            <person name="Cui H.-L."/>
        </authorList>
    </citation>
    <scope>NUCLEOTIDE SEQUENCE</scope>
    <source>
        <strain evidence="2">AD-1</strain>
        <plasmid evidence="2">unnamed3</plasmid>
    </source>
</reference>
<dbReference type="AlphaFoldDB" id="A0A8U0A7L4"/>
<dbReference type="RefSeq" id="WP_247995834.1">
    <property type="nucleotide sequence ID" value="NZ_CP096022.1"/>
</dbReference>
<dbReference type="GeneID" id="71929908"/>
<dbReference type="Proteomes" id="UP000831768">
    <property type="component" value="Plasmid unnamed3"/>
</dbReference>
<evidence type="ECO:0000256" key="1">
    <source>
        <dbReference type="SAM" id="MobiDB-lite"/>
    </source>
</evidence>
<keyword evidence="3" id="KW-1185">Reference proteome</keyword>
<feature type="region of interest" description="Disordered" evidence="1">
    <location>
        <begin position="1"/>
        <end position="71"/>
    </location>
</feature>
<dbReference type="Gene3D" id="3.40.1000.10">
    <property type="entry name" value="Mog1/PsbP, alpha/beta/alpha sandwich"/>
    <property type="match status" value="1"/>
</dbReference>
<evidence type="ECO:0000313" key="3">
    <source>
        <dbReference type="Proteomes" id="UP000831768"/>
    </source>
</evidence>
<feature type="compositionally biased region" description="Low complexity" evidence="1">
    <location>
        <begin position="49"/>
        <end position="68"/>
    </location>
</feature>
<accession>A0A8U0A7L4</accession>
<proteinExistence type="predicted"/>
<name>A0A8U0A7L4_9EURY</name>
<organism evidence="2 3">
    <name type="scientific">Halocatena salina</name>
    <dbReference type="NCBI Taxonomy" id="2934340"/>
    <lineage>
        <taxon>Archaea</taxon>
        <taxon>Methanobacteriati</taxon>
        <taxon>Methanobacteriota</taxon>
        <taxon>Stenosarchaea group</taxon>
        <taxon>Halobacteria</taxon>
        <taxon>Halobacteriales</taxon>
        <taxon>Natronomonadaceae</taxon>
        <taxon>Halocatena</taxon>
    </lineage>
</organism>
<evidence type="ECO:0000313" key="2">
    <source>
        <dbReference type="EMBL" id="UPM45180.1"/>
    </source>
</evidence>
<protein>
    <submittedName>
        <fullName evidence="2">Uncharacterized protein</fullName>
    </submittedName>
</protein>